<dbReference type="RefSeq" id="WP_203365073.1">
    <property type="nucleotide sequence ID" value="NZ_WSFT01000013.1"/>
</dbReference>
<reference evidence="1" key="1">
    <citation type="submission" date="2019-12" db="EMBL/GenBank/DDBJ databases">
        <title>Clostridiaceae gen. nov. sp. nov., isolated from sediment in Xinjiang, China.</title>
        <authorList>
            <person name="Zhang R."/>
        </authorList>
    </citation>
    <scope>NUCLEOTIDE SEQUENCE</scope>
    <source>
        <strain evidence="1">D2Q-11</strain>
    </source>
</reference>
<evidence type="ECO:0000313" key="2">
    <source>
        <dbReference type="Proteomes" id="UP000724672"/>
    </source>
</evidence>
<name>A0A942Z631_9FIRM</name>
<dbReference type="Proteomes" id="UP000724672">
    <property type="component" value="Unassembled WGS sequence"/>
</dbReference>
<dbReference type="PANTHER" id="PTHR34655:SF2">
    <property type="entry name" value="PEROXIREDOXIN FAMILY PROTEIN"/>
    <property type="match status" value="1"/>
</dbReference>
<protein>
    <submittedName>
        <fullName evidence="1">DsrE/DsrF/DrsH-like family protein</fullName>
    </submittedName>
</protein>
<keyword evidence="2" id="KW-1185">Reference proteome</keyword>
<dbReference type="SUPFAM" id="SSF75169">
    <property type="entry name" value="DsrEFH-like"/>
    <property type="match status" value="1"/>
</dbReference>
<dbReference type="Gene3D" id="3.40.1260.10">
    <property type="entry name" value="DsrEFH-like"/>
    <property type="match status" value="1"/>
</dbReference>
<dbReference type="InterPro" id="IPR032836">
    <property type="entry name" value="DsrE2-like"/>
</dbReference>
<dbReference type="InterPro" id="IPR027396">
    <property type="entry name" value="DsrEFH-like"/>
</dbReference>
<dbReference type="Pfam" id="PF13686">
    <property type="entry name" value="DrsE_2"/>
    <property type="match status" value="1"/>
</dbReference>
<dbReference type="EMBL" id="WSFT01000013">
    <property type="protein sequence ID" value="MBS4537142.1"/>
    <property type="molecule type" value="Genomic_DNA"/>
</dbReference>
<proteinExistence type="predicted"/>
<sequence>MNKRLNLLVFSGEYDKALAALILANGAREMGMEVTIFFAFWGLLVIRKEGYEEDIHETLYQKAFKSMTPKCAEDLNISNMNFLGAGQKMLKHMMKESGKPMLKDFLDGARHKNVKFYACKLSQEVMGFSEEELIDEAITMEVYDYLKDALESDIQLFI</sequence>
<accession>A0A942Z631</accession>
<gene>
    <name evidence="1" type="ORF">GOQ27_01630</name>
</gene>
<dbReference type="AlphaFoldDB" id="A0A942Z631"/>
<dbReference type="PANTHER" id="PTHR34655">
    <property type="entry name" value="CONSERVED WITHIN P. AEROPHILUM"/>
    <property type="match status" value="1"/>
</dbReference>
<comment type="caution">
    <text evidence="1">The sequence shown here is derived from an EMBL/GenBank/DDBJ whole genome shotgun (WGS) entry which is preliminary data.</text>
</comment>
<evidence type="ECO:0000313" key="1">
    <source>
        <dbReference type="EMBL" id="MBS4537142.1"/>
    </source>
</evidence>
<organism evidence="1 2">
    <name type="scientific">Anaeromonas frigoriresistens</name>
    <dbReference type="NCBI Taxonomy" id="2683708"/>
    <lineage>
        <taxon>Bacteria</taxon>
        <taxon>Bacillati</taxon>
        <taxon>Bacillota</taxon>
        <taxon>Tissierellia</taxon>
        <taxon>Tissierellales</taxon>
        <taxon>Thermohalobacteraceae</taxon>
        <taxon>Anaeromonas</taxon>
    </lineage>
</organism>